<evidence type="ECO:0000313" key="1">
    <source>
        <dbReference type="EMBL" id="GDZ94575.1"/>
    </source>
</evidence>
<sequence length="30" mass="3281">MALQCIAIAPQIPCKIRMLGMVAYNFLTVA</sequence>
<comment type="caution">
    <text evidence="1">The sequence shown here is derived from an EMBL/GenBank/DDBJ whole genome shotgun (WGS) entry which is preliminary data.</text>
</comment>
<gene>
    <name evidence="1" type="ORF">PA905_25310</name>
</gene>
<name>A0A4P5ZWY7_PLAAG</name>
<dbReference type="AlphaFoldDB" id="A0A4P5ZWY7"/>
<organism evidence="1 2">
    <name type="scientific">Planktothrix agardhii CCAP 1459/11A</name>
    <dbReference type="NCBI Taxonomy" id="282420"/>
    <lineage>
        <taxon>Bacteria</taxon>
        <taxon>Bacillati</taxon>
        <taxon>Cyanobacteriota</taxon>
        <taxon>Cyanophyceae</taxon>
        <taxon>Oscillatoriophycideae</taxon>
        <taxon>Oscillatoriales</taxon>
        <taxon>Microcoleaceae</taxon>
        <taxon>Planktothrix</taxon>
    </lineage>
</organism>
<protein>
    <submittedName>
        <fullName evidence="1">Uncharacterized protein</fullName>
    </submittedName>
</protein>
<dbReference type="EMBL" id="BJCD01000045">
    <property type="protein sequence ID" value="GDZ94575.1"/>
    <property type="molecule type" value="Genomic_DNA"/>
</dbReference>
<reference evidence="2" key="1">
    <citation type="submission" date="2019-02" db="EMBL/GenBank/DDBJ databases">
        <title>Draft genome sequence of Planktothrix agardhii NIES-905.</title>
        <authorList>
            <person name="Yamaguchi H."/>
            <person name="Suzuki S."/>
            <person name="Kawachi M."/>
        </authorList>
    </citation>
    <scope>NUCLEOTIDE SEQUENCE [LARGE SCALE GENOMIC DNA]</scope>
    <source>
        <strain evidence="2">CCAP 1459/11A</strain>
    </source>
</reference>
<accession>A0A4P5ZWY7</accession>
<dbReference type="Proteomes" id="UP000299794">
    <property type="component" value="Unassembled WGS sequence"/>
</dbReference>
<evidence type="ECO:0000313" key="2">
    <source>
        <dbReference type="Proteomes" id="UP000299794"/>
    </source>
</evidence>
<proteinExistence type="predicted"/>